<feature type="compositionally biased region" description="Polar residues" evidence="1">
    <location>
        <begin position="236"/>
        <end position="257"/>
    </location>
</feature>
<protein>
    <submittedName>
        <fullName evidence="2">Tigger transposable element-derived protein 6</fullName>
    </submittedName>
</protein>
<sequence>MGISYNLKTFYRSSLLERLVQHVDGGASFEDFRPTLLDAVILLKTAWEKIEPATVINCFRKAGFSAVADPPIAPSAGRSDEIVRSEIEPLLSRLYSENLVEASDFVSVDEDVMTGPLLTQTVMNEEPSDDAEQDDLGPALPDVNFEMLKLYLPGRPPDGGPARPLYLLHPAALTGPGEGGRFGCIKTSGDNKHPRGSALKAGSRSVSISPLSDPPGQEPSGEAGKERTAGKGGLSGTTSATVQESVGVPSQVSTTARDGSGKKNVRMAESESSKRVRREKDRYGAESDVDINSIDSIWSIPEDLCSVGLRTGETSPPRPTPSRRSCRHYRLVNFPTLENTMS</sequence>
<evidence type="ECO:0000256" key="1">
    <source>
        <dbReference type="SAM" id="MobiDB-lite"/>
    </source>
</evidence>
<evidence type="ECO:0000313" key="2">
    <source>
        <dbReference type="EMBL" id="GFS18364.1"/>
    </source>
</evidence>
<organism evidence="2 3">
    <name type="scientific">Elysia marginata</name>
    <dbReference type="NCBI Taxonomy" id="1093978"/>
    <lineage>
        <taxon>Eukaryota</taxon>
        <taxon>Metazoa</taxon>
        <taxon>Spiralia</taxon>
        <taxon>Lophotrochozoa</taxon>
        <taxon>Mollusca</taxon>
        <taxon>Gastropoda</taxon>
        <taxon>Heterobranchia</taxon>
        <taxon>Euthyneura</taxon>
        <taxon>Panpulmonata</taxon>
        <taxon>Sacoglossa</taxon>
        <taxon>Placobranchoidea</taxon>
        <taxon>Plakobranchidae</taxon>
        <taxon>Elysia</taxon>
    </lineage>
</organism>
<dbReference type="Proteomes" id="UP000762676">
    <property type="component" value="Unassembled WGS sequence"/>
</dbReference>
<dbReference type="AlphaFoldDB" id="A0AAV4J6R1"/>
<proteinExistence type="predicted"/>
<evidence type="ECO:0000313" key="3">
    <source>
        <dbReference type="Proteomes" id="UP000762676"/>
    </source>
</evidence>
<accession>A0AAV4J6R1</accession>
<dbReference type="EMBL" id="BMAT01010005">
    <property type="protein sequence ID" value="GFS18364.1"/>
    <property type="molecule type" value="Genomic_DNA"/>
</dbReference>
<reference evidence="2 3" key="1">
    <citation type="journal article" date="2021" name="Elife">
        <title>Chloroplast acquisition without the gene transfer in kleptoplastic sea slugs, Plakobranchus ocellatus.</title>
        <authorList>
            <person name="Maeda T."/>
            <person name="Takahashi S."/>
            <person name="Yoshida T."/>
            <person name="Shimamura S."/>
            <person name="Takaki Y."/>
            <person name="Nagai Y."/>
            <person name="Toyoda A."/>
            <person name="Suzuki Y."/>
            <person name="Arimoto A."/>
            <person name="Ishii H."/>
            <person name="Satoh N."/>
            <person name="Nishiyama T."/>
            <person name="Hasebe M."/>
            <person name="Maruyama T."/>
            <person name="Minagawa J."/>
            <person name="Obokata J."/>
            <person name="Shigenobu S."/>
        </authorList>
    </citation>
    <scope>NUCLEOTIDE SEQUENCE [LARGE SCALE GENOMIC DNA]</scope>
</reference>
<keyword evidence="3" id="KW-1185">Reference proteome</keyword>
<name>A0AAV4J6R1_9GAST</name>
<gene>
    <name evidence="2" type="ORF">ElyMa_005004900</name>
</gene>
<comment type="caution">
    <text evidence="2">The sequence shown here is derived from an EMBL/GenBank/DDBJ whole genome shotgun (WGS) entry which is preliminary data.</text>
</comment>
<feature type="region of interest" description="Disordered" evidence="1">
    <location>
        <begin position="183"/>
        <end position="284"/>
    </location>
</feature>
<feature type="compositionally biased region" description="Basic and acidic residues" evidence="1">
    <location>
        <begin position="266"/>
        <end position="284"/>
    </location>
</feature>